<organism evidence="6 7">
    <name type="scientific">Nocardioides marmorisolisilvae</name>
    <dbReference type="NCBI Taxonomy" id="1542737"/>
    <lineage>
        <taxon>Bacteria</taxon>
        <taxon>Bacillati</taxon>
        <taxon>Actinomycetota</taxon>
        <taxon>Actinomycetes</taxon>
        <taxon>Propionibacteriales</taxon>
        <taxon>Nocardioidaceae</taxon>
        <taxon>Nocardioides</taxon>
    </lineage>
</organism>
<dbReference type="GO" id="GO:0006310">
    <property type="term" value="P:DNA recombination"/>
    <property type="evidence" value="ECO:0007669"/>
    <property type="project" value="UniProtKB-KW"/>
</dbReference>
<evidence type="ECO:0000313" key="7">
    <source>
        <dbReference type="Proteomes" id="UP000277094"/>
    </source>
</evidence>
<comment type="caution">
    <text evidence="6">The sequence shown here is derived from an EMBL/GenBank/DDBJ whole genome shotgun (WGS) entry which is preliminary data.</text>
</comment>
<dbReference type="SUPFAM" id="SSF56349">
    <property type="entry name" value="DNA breaking-rejoining enzymes"/>
    <property type="match status" value="1"/>
</dbReference>
<evidence type="ECO:0000256" key="4">
    <source>
        <dbReference type="SAM" id="MobiDB-lite"/>
    </source>
</evidence>
<dbReference type="OrthoDB" id="1822491at2"/>
<feature type="domain" description="Tyr recombinase" evidence="5">
    <location>
        <begin position="197"/>
        <end position="384"/>
    </location>
</feature>
<dbReference type="PANTHER" id="PTHR30349:SF64">
    <property type="entry name" value="PROPHAGE INTEGRASE INTD-RELATED"/>
    <property type="match status" value="1"/>
</dbReference>
<dbReference type="Proteomes" id="UP000277094">
    <property type="component" value="Unassembled WGS sequence"/>
</dbReference>
<evidence type="ECO:0000256" key="1">
    <source>
        <dbReference type="ARBA" id="ARBA00008857"/>
    </source>
</evidence>
<gene>
    <name evidence="6" type="ORF">EFL95_09085</name>
</gene>
<dbReference type="InterPro" id="IPR010998">
    <property type="entry name" value="Integrase_recombinase_N"/>
</dbReference>
<evidence type="ECO:0000259" key="5">
    <source>
        <dbReference type="PROSITE" id="PS51898"/>
    </source>
</evidence>
<dbReference type="EMBL" id="RJSG01000002">
    <property type="protein sequence ID" value="RNL80385.1"/>
    <property type="molecule type" value="Genomic_DNA"/>
</dbReference>
<dbReference type="CDD" id="cd01189">
    <property type="entry name" value="INT_ICEBs1_C_like"/>
    <property type="match status" value="1"/>
</dbReference>
<dbReference type="InterPro" id="IPR013762">
    <property type="entry name" value="Integrase-like_cat_sf"/>
</dbReference>
<keyword evidence="7" id="KW-1185">Reference proteome</keyword>
<name>A0A3N0DXR0_9ACTN</name>
<evidence type="ECO:0000313" key="6">
    <source>
        <dbReference type="EMBL" id="RNL80385.1"/>
    </source>
</evidence>
<dbReference type="InterPro" id="IPR058717">
    <property type="entry name" value="Phage_L5_Integrase_N"/>
</dbReference>
<evidence type="ECO:0000256" key="2">
    <source>
        <dbReference type="ARBA" id="ARBA00023125"/>
    </source>
</evidence>
<accession>A0A3N0DXR0</accession>
<sequence length="395" mass="43535">MDTGRHAFTLDLARIWHDERTPPVANAKGSKARFGSTRRLPSGRVQARYTGPDGGSHTAPTTFDTIGDAETWLATVRADIVRDSWDPTLAAGPRKQLRFGTYAEAWLGGRTLEARTRAHYRALLDRQILPTFEDLAVRHITPDLVRAWYSTTALDKPTLRSHAYGLLRTILGQAERDGLIPANPCHIRGAGNAKRAKKVEPATLAELEQLVNAMPERYRLMVLLASWCAMRFGELAELRREDVDTKTGVIRIRRGVVRAAGETIVKKPKTDSSIRDVAIPPHLLPLVREHLLKHAAPGRGALMFPARGGGHLQPSSLYRVYYPARLAAGRPDLRFHDLRHTGAVLAAQTGATLAELMGRLGHSTPGAALRYQHAAQDRDMEIARRLSALADGLEA</sequence>
<dbReference type="GO" id="GO:0003677">
    <property type="term" value="F:DNA binding"/>
    <property type="evidence" value="ECO:0007669"/>
    <property type="project" value="UniProtKB-KW"/>
</dbReference>
<comment type="similarity">
    <text evidence="1">Belongs to the 'phage' integrase family.</text>
</comment>
<reference evidence="6 7" key="1">
    <citation type="submission" date="2018-11" db="EMBL/GenBank/DDBJ databases">
        <authorList>
            <person name="Li F."/>
        </authorList>
    </citation>
    <scope>NUCLEOTIDE SEQUENCE [LARGE SCALE GENOMIC DNA]</scope>
    <source>
        <strain evidence="6 7">KIS18-7</strain>
    </source>
</reference>
<dbReference type="InterPro" id="IPR002104">
    <property type="entry name" value="Integrase_catalytic"/>
</dbReference>
<dbReference type="Pfam" id="PF26003">
    <property type="entry name" value="Integrase_N_phage"/>
    <property type="match status" value="1"/>
</dbReference>
<dbReference type="Gene3D" id="1.10.150.130">
    <property type="match status" value="1"/>
</dbReference>
<feature type="region of interest" description="Disordered" evidence="4">
    <location>
        <begin position="22"/>
        <end position="58"/>
    </location>
</feature>
<dbReference type="AlphaFoldDB" id="A0A3N0DXR0"/>
<protein>
    <submittedName>
        <fullName evidence="6">Site-specific integrase</fullName>
    </submittedName>
</protein>
<dbReference type="Gene3D" id="1.10.443.10">
    <property type="entry name" value="Intergrase catalytic core"/>
    <property type="match status" value="1"/>
</dbReference>
<dbReference type="Pfam" id="PF00589">
    <property type="entry name" value="Phage_integrase"/>
    <property type="match status" value="1"/>
</dbReference>
<dbReference type="PROSITE" id="PS51898">
    <property type="entry name" value="TYR_RECOMBINASE"/>
    <property type="match status" value="1"/>
</dbReference>
<keyword evidence="3" id="KW-0233">DNA recombination</keyword>
<dbReference type="GO" id="GO:0015074">
    <property type="term" value="P:DNA integration"/>
    <property type="evidence" value="ECO:0007669"/>
    <property type="project" value="InterPro"/>
</dbReference>
<dbReference type="PANTHER" id="PTHR30349">
    <property type="entry name" value="PHAGE INTEGRASE-RELATED"/>
    <property type="match status" value="1"/>
</dbReference>
<evidence type="ECO:0000256" key="3">
    <source>
        <dbReference type="ARBA" id="ARBA00023172"/>
    </source>
</evidence>
<proteinExistence type="inferred from homology"/>
<dbReference type="InterPro" id="IPR011010">
    <property type="entry name" value="DNA_brk_join_enz"/>
</dbReference>
<dbReference type="InterPro" id="IPR050090">
    <property type="entry name" value="Tyrosine_recombinase_XerCD"/>
</dbReference>
<keyword evidence="2" id="KW-0238">DNA-binding</keyword>